<organism evidence="4 5">
    <name type="scientific">Tropilaelaps mercedesae</name>
    <dbReference type="NCBI Taxonomy" id="418985"/>
    <lineage>
        <taxon>Eukaryota</taxon>
        <taxon>Metazoa</taxon>
        <taxon>Ecdysozoa</taxon>
        <taxon>Arthropoda</taxon>
        <taxon>Chelicerata</taxon>
        <taxon>Arachnida</taxon>
        <taxon>Acari</taxon>
        <taxon>Parasitiformes</taxon>
        <taxon>Mesostigmata</taxon>
        <taxon>Gamasina</taxon>
        <taxon>Dermanyssoidea</taxon>
        <taxon>Laelapidae</taxon>
        <taxon>Tropilaelaps</taxon>
    </lineage>
</organism>
<keyword evidence="1" id="KW-0479">Metal-binding</keyword>
<dbReference type="InterPro" id="IPR007863">
    <property type="entry name" value="Peptidase_M16_C"/>
</dbReference>
<dbReference type="Pfam" id="PF16187">
    <property type="entry name" value="Peptidase_M16_M"/>
    <property type="match status" value="1"/>
</dbReference>
<proteinExistence type="predicted"/>
<dbReference type="GO" id="GO:0046872">
    <property type="term" value="F:metal ion binding"/>
    <property type="evidence" value="ECO:0007669"/>
    <property type="project" value="UniProtKB-KW"/>
</dbReference>
<dbReference type="PANTHER" id="PTHR43690:SF18">
    <property type="entry name" value="INSULIN-DEGRADING ENZYME-RELATED"/>
    <property type="match status" value="1"/>
</dbReference>
<keyword evidence="5" id="KW-1185">Reference proteome</keyword>
<evidence type="ECO:0000313" key="4">
    <source>
        <dbReference type="EMBL" id="OQR72213.1"/>
    </source>
</evidence>
<dbReference type="PANTHER" id="PTHR43690">
    <property type="entry name" value="NARDILYSIN"/>
    <property type="match status" value="1"/>
</dbReference>
<name>A0A1V9XFP3_9ACAR</name>
<dbReference type="Gene3D" id="3.30.830.10">
    <property type="entry name" value="Metalloenzyme, LuxS/M16 peptidase-like"/>
    <property type="match status" value="2"/>
</dbReference>
<accession>A0A1V9XFP3</accession>
<feature type="domain" description="Peptidase M16 middle/third" evidence="3">
    <location>
        <begin position="292"/>
        <end position="519"/>
    </location>
</feature>
<evidence type="ECO:0000256" key="1">
    <source>
        <dbReference type="ARBA" id="ARBA00022723"/>
    </source>
</evidence>
<dbReference type="OrthoDB" id="6509084at2759"/>
<dbReference type="InParanoid" id="A0A1V9XFP3"/>
<dbReference type="EMBL" id="MNPL01012306">
    <property type="protein sequence ID" value="OQR72213.1"/>
    <property type="molecule type" value="Genomic_DNA"/>
</dbReference>
<evidence type="ECO:0000313" key="5">
    <source>
        <dbReference type="Proteomes" id="UP000192247"/>
    </source>
</evidence>
<dbReference type="InterPro" id="IPR032632">
    <property type="entry name" value="Peptidase_M16_M"/>
</dbReference>
<dbReference type="Pfam" id="PF05193">
    <property type="entry name" value="Peptidase_M16_C"/>
    <property type="match status" value="1"/>
</dbReference>
<gene>
    <name evidence="4" type="ORF">BIW11_03815</name>
</gene>
<comment type="caution">
    <text evidence="4">The sequence shown here is derived from an EMBL/GenBank/DDBJ whole genome shotgun (WGS) entry which is preliminary data.</text>
</comment>
<evidence type="ECO:0000259" key="3">
    <source>
        <dbReference type="Pfam" id="PF16187"/>
    </source>
</evidence>
<protein>
    <submittedName>
        <fullName evidence="4">Uncharacterized protein</fullName>
    </submittedName>
</protein>
<dbReference type="SUPFAM" id="SSF63411">
    <property type="entry name" value="LuxS/MPP-like metallohydrolase"/>
    <property type="match status" value="2"/>
</dbReference>
<dbReference type="STRING" id="418985.A0A1V9XFP3"/>
<dbReference type="Proteomes" id="UP000192247">
    <property type="component" value="Unassembled WGS sequence"/>
</dbReference>
<dbReference type="AlphaFoldDB" id="A0A1V9XFP3"/>
<evidence type="ECO:0000259" key="2">
    <source>
        <dbReference type="Pfam" id="PF05193"/>
    </source>
</evidence>
<reference evidence="4 5" key="1">
    <citation type="journal article" date="2017" name="Gigascience">
        <title>Draft genome of the honey bee ectoparasitic mite, Tropilaelaps mercedesae, is shaped by the parasitic life history.</title>
        <authorList>
            <person name="Dong X."/>
            <person name="Armstrong S.D."/>
            <person name="Xia D."/>
            <person name="Makepeace B.L."/>
            <person name="Darby A.C."/>
            <person name="Kadowaki T."/>
        </authorList>
    </citation>
    <scope>NUCLEOTIDE SEQUENCE [LARGE SCALE GENOMIC DNA]</scope>
    <source>
        <strain evidence="4">Wuxi-XJTLU</strain>
    </source>
</reference>
<dbReference type="InterPro" id="IPR011249">
    <property type="entry name" value="Metalloenz_LuxS/M16"/>
</dbReference>
<dbReference type="InterPro" id="IPR050626">
    <property type="entry name" value="Peptidase_M16"/>
</dbReference>
<sequence length="813" mass="91017">AARELGSVAGRKCSFTNIYARSPENEVLAGLLGPDHPFSKLLAFYQQQPRALTEVGLDENFSRFYGSARCSLALSGSQSVDELVTIAEKFARIFPTTRPLGDGSSPRPGLPLDGERARQTPAVTFPRDSLRKIVVVNADVPSKLVITWPLSAQLFDDNSCKPLHFVSYLLQQDRPGSLLDVLRREGLVSDLQGKMAVVMAYARRPCRRTDANAESIIIPENELETNRRWKLYRAVFMTTALGVEKRTYILATVLRYLIFVHEHEIQRWIYDEAAISCRLKCEFAEVADQPRVAWMSIAVEQFAPEDCFLGERLMLRFDEHYIRRIVFELLHGSCTVILEGDFDVGSFSAVESEEDYGLVMSLPESDLSGWDVFSAYTANPLMPQRLDMAEELIYLEDYPNVIEKGGSYRLWYQFKAADLPKTYCFVHMCSDLTRSPDGYARAEIACSALERLLCNRDASDAGFEFSASTKISGISLRVVGFNDKFSLFLGQVVSLLDNLKIVAGLFQECRDAVLDSYKFRSSGAAYAENVFAQIYSGQLDLRECRSAVEGARLESVEKVFADLRNSSALECFVYGNCTAQEAARLMGTMKVLTSTDHRTRPSPHSVNLKRLQDKPQIAVEVEGSGRSTTILYYHYGLEDHNGAEVLIDILVHLLERKMHFHDASTYYLPRSCGGDTTGFTLEIASKSDATATAVAVVENAIPDTAATLAESSELDALLKSTKSDLRKRRGVTRPYVTRPPSHGSAEVVGYRGAMADEAGALFEEIREQRFRFGASALYGEFLQSLECENFRAWLHETLRIGWLQEPLCRIRVD</sequence>
<feature type="domain" description="Peptidase M16 C-terminal" evidence="2">
    <location>
        <begin position="59"/>
        <end position="192"/>
    </location>
</feature>
<feature type="non-terminal residue" evidence="4">
    <location>
        <position position="1"/>
    </location>
</feature>